<dbReference type="Proteomes" id="UP001159363">
    <property type="component" value="Chromosome 8"/>
</dbReference>
<accession>A0ABQ9GT25</accession>
<keyword evidence="3" id="KW-1185">Reference proteome</keyword>
<evidence type="ECO:0000313" key="2">
    <source>
        <dbReference type="EMBL" id="KAJ8875167.1"/>
    </source>
</evidence>
<feature type="region of interest" description="Disordered" evidence="1">
    <location>
        <begin position="284"/>
        <end position="308"/>
    </location>
</feature>
<reference evidence="2 3" key="1">
    <citation type="submission" date="2023-02" db="EMBL/GenBank/DDBJ databases">
        <title>LHISI_Scaffold_Assembly.</title>
        <authorList>
            <person name="Stuart O.P."/>
            <person name="Cleave R."/>
            <person name="Magrath M.J.L."/>
            <person name="Mikheyev A.S."/>
        </authorList>
    </citation>
    <scope>NUCLEOTIDE SEQUENCE [LARGE SCALE GENOMIC DNA]</scope>
    <source>
        <strain evidence="2">Daus_M_001</strain>
        <tissue evidence="2">Leg muscle</tissue>
    </source>
</reference>
<evidence type="ECO:0000256" key="1">
    <source>
        <dbReference type="SAM" id="MobiDB-lite"/>
    </source>
</evidence>
<name>A0ABQ9GT25_9NEOP</name>
<gene>
    <name evidence="2" type="ORF">PR048_023062</name>
</gene>
<feature type="compositionally biased region" description="Basic and acidic residues" evidence="1">
    <location>
        <begin position="293"/>
        <end position="303"/>
    </location>
</feature>
<protein>
    <submittedName>
        <fullName evidence="2">Uncharacterized protein</fullName>
    </submittedName>
</protein>
<proteinExistence type="predicted"/>
<organism evidence="2 3">
    <name type="scientific">Dryococelus australis</name>
    <dbReference type="NCBI Taxonomy" id="614101"/>
    <lineage>
        <taxon>Eukaryota</taxon>
        <taxon>Metazoa</taxon>
        <taxon>Ecdysozoa</taxon>
        <taxon>Arthropoda</taxon>
        <taxon>Hexapoda</taxon>
        <taxon>Insecta</taxon>
        <taxon>Pterygota</taxon>
        <taxon>Neoptera</taxon>
        <taxon>Polyneoptera</taxon>
        <taxon>Phasmatodea</taxon>
        <taxon>Verophasmatodea</taxon>
        <taxon>Anareolatae</taxon>
        <taxon>Phasmatidae</taxon>
        <taxon>Eurycanthinae</taxon>
        <taxon>Dryococelus</taxon>
    </lineage>
</organism>
<feature type="compositionally biased region" description="Low complexity" evidence="1">
    <location>
        <begin position="11"/>
        <end position="24"/>
    </location>
</feature>
<evidence type="ECO:0000313" key="3">
    <source>
        <dbReference type="Proteomes" id="UP001159363"/>
    </source>
</evidence>
<feature type="region of interest" description="Disordered" evidence="1">
    <location>
        <begin position="1"/>
        <end position="35"/>
    </location>
</feature>
<comment type="caution">
    <text evidence="2">The sequence shown here is derived from an EMBL/GenBank/DDBJ whole genome shotgun (WGS) entry which is preliminary data.</text>
</comment>
<feature type="compositionally biased region" description="Basic and acidic residues" evidence="1">
    <location>
        <begin position="340"/>
        <end position="356"/>
    </location>
</feature>
<sequence length="685" mass="75830">MLIRWKKDKSSSAGSSGSKSSSSSSKKKRKFGGRDGGKCINSPTCYTRLVALPVDACFTAERRGERRKRRRDARAALAMLSAASQTSGRVSLLVTLKTEDRMFVGRCICCRAVLLSPSCRPVRGGYDEPCVPRPNELYAVCSVIVEQKHDLPTDQLPTGETVGERCGEICAALKIEYGATLECGAGEIPEKTRRPAAFSATIPTCENLGAAPPGIENGSSGWEASSLTTTPPRPWEDNWRIASHWTVPAKSSCATYGPTLRHWIGVNRTLNLFPIRFLYRQGSPRQPWLTPRPEGRSPGRGELEQPAIRGGGGIVATYARIIAAPDGNTGHRLRAKGPLPRREELGSQHHKHENESRGLPSGHTCSTLHPENHACNNSAEMQGRRKREIPEKIRRPAASSGTMIPICENPGVTQPGIEPGSPSWKASSLTALPPRSRPTEIALIRTCLWLIQPKFAGRIEIHRAGVAYVRVMLCTEVNTLLLETPYCIRLSVKFVCLVLKPIEVSSAVHTRRTLQEPATRVEPGETECIAATHERAARYPLHTYCDVNCAITFKWPMTSEKLEVTMNGLQIVFSLSFELGYQYFSIMSHRSIRILAMQISSIPIPKTCTCWIYCRQFRYLTRTVYCGGIDMAKSILRDPIRWTISRKMHAPVIEFSVVAPRRYCMVATGHLCHLAPDTFQECSGL</sequence>
<feature type="compositionally biased region" description="Polar residues" evidence="1">
    <location>
        <begin position="363"/>
        <end position="380"/>
    </location>
</feature>
<feature type="region of interest" description="Disordered" evidence="1">
    <location>
        <begin position="327"/>
        <end position="390"/>
    </location>
</feature>
<dbReference type="EMBL" id="JARBHB010000009">
    <property type="protein sequence ID" value="KAJ8875167.1"/>
    <property type="molecule type" value="Genomic_DNA"/>
</dbReference>